<name>A0A9W3X4K8_BACTU</name>
<sequence length="103" mass="12384">MDSLTIQGNAYDINEIERIVNSLTKAERIVFDLDMYKRFRNDIYETYKQIRHICNPRACEKTTLETVKKSLREHWLEHYLNMNLTEAHIVIEYAERFFGLAIK</sequence>
<geneLocation type="plasmid" evidence="1 2">
    <name>p46701</name>
</geneLocation>
<protein>
    <submittedName>
        <fullName evidence="1">Uncharacterized protein</fullName>
    </submittedName>
</protein>
<dbReference type="AlphaFoldDB" id="A0A9W3X4K8"/>
<evidence type="ECO:0000313" key="1">
    <source>
        <dbReference type="EMBL" id="ANS52530.1"/>
    </source>
</evidence>
<organism evidence="1 2">
    <name type="scientific">Bacillus thuringiensis</name>
    <dbReference type="NCBI Taxonomy" id="1428"/>
    <lineage>
        <taxon>Bacteria</taxon>
        <taxon>Bacillati</taxon>
        <taxon>Bacillota</taxon>
        <taxon>Bacilli</taxon>
        <taxon>Bacillales</taxon>
        <taxon>Bacillaceae</taxon>
        <taxon>Bacillus</taxon>
        <taxon>Bacillus cereus group</taxon>
    </lineage>
</organism>
<reference evidence="1 2" key="1">
    <citation type="submission" date="2016-04" db="EMBL/GenBank/DDBJ databases">
        <title>High quality genome of the nematocidal Bacillus thuringiensis MYBT18246.</title>
        <authorList>
            <person name="Hollensteiner J."/>
            <person name="Poehlein A."/>
            <person name="Sproeer C."/>
            <person name="Bunk B."/>
            <person name="Rosenstiel P."/>
            <person name="Schulenburg H."/>
            <person name="Liesegang H."/>
        </authorList>
    </citation>
    <scope>NUCLEOTIDE SEQUENCE [LARGE SCALE GENOMIC DNA]</scope>
    <source>
        <strain evidence="1 2">MYBT18246</strain>
        <plasmid evidence="1 2">p46701</plasmid>
    </source>
</reference>
<proteinExistence type="predicted"/>
<evidence type="ECO:0000313" key="2">
    <source>
        <dbReference type="Proteomes" id="UP000092743"/>
    </source>
</evidence>
<keyword evidence="1" id="KW-0614">Plasmid</keyword>
<dbReference type="RefSeq" id="WP_065487254.1">
    <property type="nucleotide sequence ID" value="NZ_CP015358.1"/>
</dbReference>
<dbReference type="EMBL" id="CP015358">
    <property type="protein sequence ID" value="ANS52530.1"/>
    <property type="molecule type" value="Genomic_DNA"/>
</dbReference>
<accession>A0A9W3X4K8</accession>
<dbReference type="Proteomes" id="UP000092743">
    <property type="component" value="Plasmid p46701"/>
</dbReference>
<gene>
    <name evidence="1" type="ORF">BT246_72410</name>
</gene>